<dbReference type="RefSeq" id="WP_204571751.1">
    <property type="nucleotide sequence ID" value="NZ_JACJLL010000005.1"/>
</dbReference>
<evidence type="ECO:0000313" key="2">
    <source>
        <dbReference type="EMBL" id="MBM6818017.1"/>
    </source>
</evidence>
<dbReference type="EMBL" id="JACJLL010000005">
    <property type="protein sequence ID" value="MBM6818017.1"/>
    <property type="molecule type" value="Genomic_DNA"/>
</dbReference>
<dbReference type="Pfam" id="PF07963">
    <property type="entry name" value="N_methyl"/>
    <property type="match status" value="1"/>
</dbReference>
<keyword evidence="3" id="KW-1185">Reference proteome</keyword>
<dbReference type="Proteomes" id="UP000767334">
    <property type="component" value="Unassembled WGS sequence"/>
</dbReference>
<keyword evidence="1" id="KW-0812">Transmembrane</keyword>
<accession>A0ABS2FD87</accession>
<protein>
    <submittedName>
        <fullName evidence="2">Type II secretion system protein</fullName>
    </submittedName>
</protein>
<evidence type="ECO:0000256" key="1">
    <source>
        <dbReference type="SAM" id="Phobius"/>
    </source>
</evidence>
<dbReference type="NCBIfam" id="TIGR02532">
    <property type="entry name" value="IV_pilin_GFxxxE"/>
    <property type="match status" value="1"/>
</dbReference>
<reference evidence="2 3" key="1">
    <citation type="journal article" date="2021" name="Sci. Rep.">
        <title>The distribution of antibiotic resistance genes in chicken gut microbiota commensals.</title>
        <authorList>
            <person name="Juricova H."/>
            <person name="Matiasovicova J."/>
            <person name="Kubasova T."/>
            <person name="Cejkova D."/>
            <person name="Rychlik I."/>
        </authorList>
    </citation>
    <scope>NUCLEOTIDE SEQUENCE [LARGE SCALE GENOMIC DNA]</scope>
    <source>
        <strain evidence="2 3">An435</strain>
    </source>
</reference>
<sequence>MISMMELMEKKTPSIKNTNRKKGMTLVEIMAAMAILSILFVGISGLMISIVKTEARADEKLEINNYIKSALTLFDVKSANVENYIVKKTINFDDLDDMQNKIKNINSLIDNEGKFSIDIIAELQDNGLYKVTAYMKNKSVEDTKIIIVNK</sequence>
<feature type="transmembrane region" description="Helical" evidence="1">
    <location>
        <begin position="26"/>
        <end position="51"/>
    </location>
</feature>
<keyword evidence="1" id="KW-0472">Membrane</keyword>
<proteinExistence type="predicted"/>
<organism evidence="2 3">
    <name type="scientific">Clostridium saudiense</name>
    <dbReference type="NCBI Taxonomy" id="1414720"/>
    <lineage>
        <taxon>Bacteria</taxon>
        <taxon>Bacillati</taxon>
        <taxon>Bacillota</taxon>
        <taxon>Clostridia</taxon>
        <taxon>Eubacteriales</taxon>
        <taxon>Clostridiaceae</taxon>
        <taxon>Clostridium</taxon>
    </lineage>
</organism>
<comment type="caution">
    <text evidence="2">The sequence shown here is derived from an EMBL/GenBank/DDBJ whole genome shotgun (WGS) entry which is preliminary data.</text>
</comment>
<keyword evidence="1" id="KW-1133">Transmembrane helix</keyword>
<dbReference type="InterPro" id="IPR012902">
    <property type="entry name" value="N_methyl_site"/>
</dbReference>
<gene>
    <name evidence="2" type="ORF">H6A19_01475</name>
</gene>
<dbReference type="PROSITE" id="PS00409">
    <property type="entry name" value="PROKAR_NTER_METHYL"/>
    <property type="match status" value="1"/>
</dbReference>
<name>A0ABS2FD87_9CLOT</name>
<evidence type="ECO:0000313" key="3">
    <source>
        <dbReference type="Proteomes" id="UP000767334"/>
    </source>
</evidence>